<evidence type="ECO:0000256" key="1">
    <source>
        <dbReference type="PROSITE-ProRule" id="PRU00221"/>
    </source>
</evidence>
<keyword evidence="3" id="KW-1185">Reference proteome</keyword>
<dbReference type="PANTHER" id="PTHR44376">
    <property type="entry name" value="TRANSCRIPTIONAL REGULATOR OF FILAMENTOUS GROWTH FLO8"/>
    <property type="match status" value="1"/>
</dbReference>
<organism evidence="2 3">
    <name type="scientific">Eleusine coracana subsp. coracana</name>
    <dbReference type="NCBI Taxonomy" id="191504"/>
    <lineage>
        <taxon>Eukaryota</taxon>
        <taxon>Viridiplantae</taxon>
        <taxon>Streptophyta</taxon>
        <taxon>Embryophyta</taxon>
        <taxon>Tracheophyta</taxon>
        <taxon>Spermatophyta</taxon>
        <taxon>Magnoliopsida</taxon>
        <taxon>Liliopsida</taxon>
        <taxon>Poales</taxon>
        <taxon>Poaceae</taxon>
        <taxon>PACMAD clade</taxon>
        <taxon>Chloridoideae</taxon>
        <taxon>Cynodonteae</taxon>
        <taxon>Eleusininae</taxon>
        <taxon>Eleusine</taxon>
    </lineage>
</organism>
<dbReference type="InterPro" id="IPR001680">
    <property type="entry name" value="WD40_rpt"/>
</dbReference>
<evidence type="ECO:0000313" key="3">
    <source>
        <dbReference type="Proteomes" id="UP001054889"/>
    </source>
</evidence>
<protein>
    <submittedName>
        <fullName evidence="2">Uncharacterized protein</fullName>
    </submittedName>
</protein>
<sequence>MDAVIVLGQQREIPCHWLYDCAGKFTKSETLITLVFCSLFSRFCVSLIKIVMMQTLDIWNMVNNQSITVRAHEGLVATLAQSPVNGIVASASYDYSVKLWK</sequence>
<reference evidence="2" key="1">
    <citation type="journal article" date="2018" name="DNA Res.">
        <title>Multiple hybrid de novo genome assembly of finger millet, an orphan allotetraploid crop.</title>
        <authorList>
            <person name="Hatakeyama M."/>
            <person name="Aluri S."/>
            <person name="Balachadran M.T."/>
            <person name="Sivarajan S.R."/>
            <person name="Patrignani A."/>
            <person name="Gruter S."/>
            <person name="Poveda L."/>
            <person name="Shimizu-Inatsugi R."/>
            <person name="Baeten J."/>
            <person name="Francoijs K.J."/>
            <person name="Nataraja K.N."/>
            <person name="Reddy Y.A.N."/>
            <person name="Phadnis S."/>
            <person name="Ravikumar R.L."/>
            <person name="Schlapbach R."/>
            <person name="Sreeman S.M."/>
            <person name="Shimizu K.K."/>
        </authorList>
    </citation>
    <scope>NUCLEOTIDE SEQUENCE</scope>
</reference>
<dbReference type="Gene3D" id="2.130.10.10">
    <property type="entry name" value="YVTN repeat-like/Quinoprotein amine dehydrogenase"/>
    <property type="match status" value="1"/>
</dbReference>
<dbReference type="EMBL" id="BQKI01000012">
    <property type="protein sequence ID" value="GJN05790.1"/>
    <property type="molecule type" value="Genomic_DNA"/>
</dbReference>
<gene>
    <name evidence="2" type="primary">ga23454</name>
    <name evidence="2" type="ORF">PR202_ga23454</name>
</gene>
<dbReference type="GO" id="GO:0003714">
    <property type="term" value="F:transcription corepressor activity"/>
    <property type="evidence" value="ECO:0007669"/>
    <property type="project" value="InterPro"/>
</dbReference>
<dbReference type="InterPro" id="IPR015943">
    <property type="entry name" value="WD40/YVTN_repeat-like_dom_sf"/>
</dbReference>
<dbReference type="InterPro" id="IPR044716">
    <property type="entry name" value="LEUNIG-like"/>
</dbReference>
<reference evidence="2" key="2">
    <citation type="submission" date="2021-12" db="EMBL/GenBank/DDBJ databases">
        <title>Resequencing data analysis of finger millet.</title>
        <authorList>
            <person name="Hatakeyama M."/>
            <person name="Aluri S."/>
            <person name="Balachadran M.T."/>
            <person name="Sivarajan S.R."/>
            <person name="Poveda L."/>
            <person name="Shimizu-Inatsugi R."/>
            <person name="Schlapbach R."/>
            <person name="Sreeman S.M."/>
            <person name="Shimizu K.K."/>
        </authorList>
    </citation>
    <scope>NUCLEOTIDE SEQUENCE</scope>
</reference>
<dbReference type="PROSITE" id="PS50082">
    <property type="entry name" value="WD_REPEATS_2"/>
    <property type="match status" value="1"/>
</dbReference>
<dbReference type="PANTHER" id="PTHR44376:SF9">
    <property type="entry name" value="TRANSCRIPTIONAL COREPRESSOR LEUNIG_HOMOLOG"/>
    <property type="match status" value="1"/>
</dbReference>
<evidence type="ECO:0000313" key="2">
    <source>
        <dbReference type="EMBL" id="GJN05790.1"/>
    </source>
</evidence>
<proteinExistence type="predicted"/>
<dbReference type="PROSITE" id="PS50294">
    <property type="entry name" value="WD_REPEATS_REGION"/>
    <property type="match status" value="1"/>
</dbReference>
<dbReference type="SMART" id="SM00320">
    <property type="entry name" value="WD40"/>
    <property type="match status" value="1"/>
</dbReference>
<comment type="caution">
    <text evidence="2">The sequence shown here is derived from an EMBL/GenBank/DDBJ whole genome shotgun (WGS) entry which is preliminary data.</text>
</comment>
<dbReference type="AlphaFoldDB" id="A0AAV5D691"/>
<dbReference type="SUPFAM" id="SSF50978">
    <property type="entry name" value="WD40 repeat-like"/>
    <property type="match status" value="1"/>
</dbReference>
<dbReference type="Proteomes" id="UP001054889">
    <property type="component" value="Unassembled WGS sequence"/>
</dbReference>
<keyword evidence="1" id="KW-0853">WD repeat</keyword>
<feature type="repeat" description="WD" evidence="1">
    <location>
        <begin position="69"/>
        <end position="101"/>
    </location>
</feature>
<accession>A0AAV5D691</accession>
<dbReference type="InterPro" id="IPR036322">
    <property type="entry name" value="WD40_repeat_dom_sf"/>
</dbReference>
<name>A0AAV5D691_ELECO</name>